<name>A0A1M5FC03_9FLAO</name>
<protein>
    <submittedName>
        <fullName evidence="1">Uncharacterized protein</fullName>
    </submittedName>
</protein>
<accession>A0A1M5FC03</accession>
<organism evidence="1 2">
    <name type="scientific">Flavobacterium micromati</name>
    <dbReference type="NCBI Taxonomy" id="229205"/>
    <lineage>
        <taxon>Bacteria</taxon>
        <taxon>Pseudomonadati</taxon>
        <taxon>Bacteroidota</taxon>
        <taxon>Flavobacteriia</taxon>
        <taxon>Flavobacteriales</taxon>
        <taxon>Flavobacteriaceae</taxon>
        <taxon>Flavobacterium</taxon>
    </lineage>
</organism>
<reference evidence="2" key="1">
    <citation type="submission" date="2016-11" db="EMBL/GenBank/DDBJ databases">
        <authorList>
            <person name="Varghese N."/>
            <person name="Submissions S."/>
        </authorList>
    </citation>
    <scope>NUCLEOTIDE SEQUENCE [LARGE SCALE GENOMIC DNA]</scope>
    <source>
        <strain evidence="2">DSM 17659</strain>
    </source>
</reference>
<dbReference type="EMBL" id="FQWF01000001">
    <property type="protein sequence ID" value="SHF89074.1"/>
    <property type="molecule type" value="Genomic_DNA"/>
</dbReference>
<evidence type="ECO:0000313" key="2">
    <source>
        <dbReference type="Proteomes" id="UP000184020"/>
    </source>
</evidence>
<sequence length="95" mass="11352">MGTNEQLMVIKNKAKKENRKGNQKWNKYLDDYGNYIKEYKLHYKKSNAGNKISLSLYPYMQQKREALKQRINKAHKNNCLNDDQIKRLINMNTIS</sequence>
<dbReference type="Proteomes" id="UP000184020">
    <property type="component" value="Unassembled WGS sequence"/>
</dbReference>
<dbReference type="AlphaFoldDB" id="A0A1M5FC03"/>
<dbReference type="RefSeq" id="WP_073016085.1">
    <property type="nucleotide sequence ID" value="NZ_FQWF01000001.1"/>
</dbReference>
<gene>
    <name evidence="1" type="ORF">SAMN05444372_10160</name>
</gene>
<proteinExistence type="predicted"/>
<evidence type="ECO:0000313" key="1">
    <source>
        <dbReference type="EMBL" id="SHF89074.1"/>
    </source>
</evidence>
<keyword evidence="2" id="KW-1185">Reference proteome</keyword>
<dbReference type="OrthoDB" id="1364893at2"/>